<dbReference type="AlphaFoldDB" id="A0AB39BM38"/>
<sequence>MSATFIVVPQWQGSSSSRAMRLIDGAEAIRGDLPSAATRTVEIPAGAGESLETGIARFSSISAVADALDAALDDTVPGMTPVVVGGDCGVEYAAVRHAVAARSEPVAVVWFDAHPDIHSPETSPTGAFHDMVVRALLGEAPEQLTGGRRVVAPEHLVLAGTRAFDDAEAAYLGSTSIAVIDADGLGRGPQALVDAVRATGAGAVYIHVDLDVLDPAEISGITHPEPFGLSVAALTDAVRAVRAEFELVGAGITEFAPSAPDAVVDDLPAILRIVSALVR</sequence>
<comment type="similarity">
    <text evidence="4">Belongs to the arginase family.</text>
</comment>
<keyword evidence="1" id="KW-0479">Metal-binding</keyword>
<proteinExistence type="inferred from homology"/>
<dbReference type="EMBL" id="CP162511">
    <property type="protein sequence ID" value="XDI07146.1"/>
    <property type="molecule type" value="Genomic_DNA"/>
</dbReference>
<dbReference type="CDD" id="cd09999">
    <property type="entry name" value="Arginase-like_1"/>
    <property type="match status" value="1"/>
</dbReference>
<dbReference type="Gene3D" id="3.40.800.10">
    <property type="entry name" value="Ureohydrolase domain"/>
    <property type="match status" value="1"/>
</dbReference>
<dbReference type="PRINTS" id="PR00116">
    <property type="entry name" value="ARGINASE"/>
</dbReference>
<dbReference type="InterPro" id="IPR006035">
    <property type="entry name" value="Ureohydrolase"/>
</dbReference>
<dbReference type="PANTHER" id="PTHR43782:SF3">
    <property type="entry name" value="ARGINASE"/>
    <property type="match status" value="1"/>
</dbReference>
<dbReference type="EC" id="3.5.3.-" evidence="5"/>
<dbReference type="SUPFAM" id="SSF52768">
    <property type="entry name" value="Arginase/deacetylase"/>
    <property type="match status" value="1"/>
</dbReference>
<dbReference type="GO" id="GO:0004053">
    <property type="term" value="F:arginase activity"/>
    <property type="evidence" value="ECO:0007669"/>
    <property type="project" value="TreeGrafter"/>
</dbReference>
<evidence type="ECO:0000256" key="4">
    <source>
        <dbReference type="PROSITE-ProRule" id="PRU00742"/>
    </source>
</evidence>
<evidence type="ECO:0000256" key="2">
    <source>
        <dbReference type="ARBA" id="ARBA00022801"/>
    </source>
</evidence>
<evidence type="ECO:0000313" key="5">
    <source>
        <dbReference type="EMBL" id="XDI07146.1"/>
    </source>
</evidence>
<dbReference type="RefSeq" id="WP_368499521.1">
    <property type="nucleotide sequence ID" value="NZ_CP162511.1"/>
</dbReference>
<dbReference type="PANTHER" id="PTHR43782">
    <property type="entry name" value="ARGINASE"/>
    <property type="match status" value="1"/>
</dbReference>
<organism evidence="5">
    <name type="scientific">Herbiconiux sp. A18JL235</name>
    <dbReference type="NCBI Taxonomy" id="3152363"/>
    <lineage>
        <taxon>Bacteria</taxon>
        <taxon>Bacillati</taxon>
        <taxon>Actinomycetota</taxon>
        <taxon>Actinomycetes</taxon>
        <taxon>Micrococcales</taxon>
        <taxon>Microbacteriaceae</taxon>
        <taxon>Herbiconiux</taxon>
    </lineage>
</organism>
<dbReference type="GO" id="GO:0030145">
    <property type="term" value="F:manganese ion binding"/>
    <property type="evidence" value="ECO:0007669"/>
    <property type="project" value="TreeGrafter"/>
</dbReference>
<protein>
    <submittedName>
        <fullName evidence="5">Arginase family protein</fullName>
        <ecNumber evidence="5">3.5.3.-</ecNumber>
    </submittedName>
</protein>
<dbReference type="PROSITE" id="PS51409">
    <property type="entry name" value="ARGINASE_2"/>
    <property type="match status" value="1"/>
</dbReference>
<dbReference type="Pfam" id="PF00491">
    <property type="entry name" value="Arginase"/>
    <property type="match status" value="1"/>
</dbReference>
<keyword evidence="3" id="KW-0464">Manganese</keyword>
<reference evidence="5" key="1">
    <citation type="submission" date="2024-05" db="EMBL/GenBank/DDBJ databases">
        <title>Herbiconiux sp. A18JL235.</title>
        <authorList>
            <person name="Zhang G."/>
        </authorList>
    </citation>
    <scope>NUCLEOTIDE SEQUENCE</scope>
    <source>
        <strain evidence="5">A18JL235</strain>
    </source>
</reference>
<accession>A0AB39BM38</accession>
<evidence type="ECO:0000256" key="1">
    <source>
        <dbReference type="ARBA" id="ARBA00022723"/>
    </source>
</evidence>
<evidence type="ECO:0000256" key="3">
    <source>
        <dbReference type="ARBA" id="ARBA00023211"/>
    </source>
</evidence>
<name>A0AB39BM38_9MICO</name>
<dbReference type="GO" id="GO:0005829">
    <property type="term" value="C:cytosol"/>
    <property type="evidence" value="ECO:0007669"/>
    <property type="project" value="TreeGrafter"/>
</dbReference>
<keyword evidence="2 5" id="KW-0378">Hydrolase</keyword>
<gene>
    <name evidence="5" type="ORF">ABFY20_08610</name>
</gene>
<dbReference type="InterPro" id="IPR023696">
    <property type="entry name" value="Ureohydrolase_dom_sf"/>
</dbReference>